<gene>
    <name evidence="1" type="ORF">LPJ53_004306</name>
</gene>
<comment type="caution">
    <text evidence="1">The sequence shown here is derived from an EMBL/GenBank/DDBJ whole genome shotgun (WGS) entry which is preliminary data.</text>
</comment>
<dbReference type="Proteomes" id="UP001149813">
    <property type="component" value="Unassembled WGS sequence"/>
</dbReference>
<evidence type="ECO:0000313" key="1">
    <source>
        <dbReference type="EMBL" id="KAJ1721146.1"/>
    </source>
</evidence>
<protein>
    <submittedName>
        <fullName evidence="1">Uncharacterized protein</fullName>
    </submittedName>
</protein>
<proteinExistence type="predicted"/>
<dbReference type="EMBL" id="JANBOJ010000194">
    <property type="protein sequence ID" value="KAJ1721146.1"/>
    <property type="molecule type" value="Genomic_DNA"/>
</dbReference>
<reference evidence="1" key="1">
    <citation type="submission" date="2022-07" db="EMBL/GenBank/DDBJ databases">
        <title>Phylogenomic reconstructions and comparative analyses of Kickxellomycotina fungi.</title>
        <authorList>
            <person name="Reynolds N.K."/>
            <person name="Stajich J.E."/>
            <person name="Barry K."/>
            <person name="Grigoriev I.V."/>
            <person name="Crous P."/>
            <person name="Smith M.E."/>
        </authorList>
    </citation>
    <scope>NUCLEOTIDE SEQUENCE</scope>
    <source>
        <strain evidence="1">NBRC 32514</strain>
    </source>
</reference>
<dbReference type="AlphaFoldDB" id="A0A9W7XXF9"/>
<keyword evidence="2" id="KW-1185">Reference proteome</keyword>
<accession>A0A9W7XXF9</accession>
<sequence length="196" mass="21231">MDTAKFMSKPKRSSSSPTRPLLFSRIEVQCTDPDLKREALSELFDHCMTPIAATHPISRNQSGAVSPRAGCGSNGLRARPLSAAPLLDLDLTNQLLSNAPVSINSGLMSPVTLSNDDEALFDRRLQGNPVSATTISDNSNIGSDDVCVDDDEYDDEEFGAYECVGSFKQPPTLGTFADLRRKLYGNDLTTTLQTQT</sequence>
<evidence type="ECO:0000313" key="2">
    <source>
        <dbReference type="Proteomes" id="UP001149813"/>
    </source>
</evidence>
<dbReference type="OrthoDB" id="5535440at2759"/>
<organism evidence="1 2">
    <name type="scientific">Coemansia erecta</name>
    <dbReference type="NCBI Taxonomy" id="147472"/>
    <lineage>
        <taxon>Eukaryota</taxon>
        <taxon>Fungi</taxon>
        <taxon>Fungi incertae sedis</taxon>
        <taxon>Zoopagomycota</taxon>
        <taxon>Kickxellomycotina</taxon>
        <taxon>Kickxellomycetes</taxon>
        <taxon>Kickxellales</taxon>
        <taxon>Kickxellaceae</taxon>
        <taxon>Coemansia</taxon>
    </lineage>
</organism>
<name>A0A9W7XXF9_9FUNG</name>